<evidence type="ECO:0000313" key="6">
    <source>
        <dbReference type="Ensembl" id="ENSTNIP00000008785.1"/>
    </source>
</evidence>
<evidence type="ECO:0000259" key="5">
    <source>
        <dbReference type="PROSITE" id="PS51457"/>
    </source>
</evidence>
<organism evidence="6 7">
    <name type="scientific">Tetraodon nigroviridis</name>
    <name type="common">Spotted green pufferfish</name>
    <name type="synonym">Chelonodon nigroviridis</name>
    <dbReference type="NCBI Taxonomy" id="99883"/>
    <lineage>
        <taxon>Eukaryota</taxon>
        <taxon>Metazoa</taxon>
        <taxon>Chordata</taxon>
        <taxon>Craniata</taxon>
        <taxon>Vertebrata</taxon>
        <taxon>Euteleostomi</taxon>
        <taxon>Actinopterygii</taxon>
        <taxon>Neopterygii</taxon>
        <taxon>Teleostei</taxon>
        <taxon>Neoteleostei</taxon>
        <taxon>Acanthomorphata</taxon>
        <taxon>Eupercaria</taxon>
        <taxon>Tetraodontiformes</taxon>
        <taxon>Tetradontoidea</taxon>
        <taxon>Tetraodontidae</taxon>
        <taxon>Tetraodon</taxon>
    </lineage>
</organism>
<feature type="region of interest" description="Disordered" evidence="3">
    <location>
        <begin position="257"/>
        <end position="281"/>
    </location>
</feature>
<dbReference type="SMART" id="SM00225">
    <property type="entry name" value="BTB"/>
    <property type="match status" value="1"/>
</dbReference>
<feature type="region of interest" description="Disordered" evidence="3">
    <location>
        <begin position="178"/>
        <end position="197"/>
    </location>
</feature>
<sequence length="477" mass="51098">VLQVEVPDFGRSVLGSLNQQRLLGHYCDVSILVQGRSFRAHRAVLAASSLYFRDLFSAAAAAVFELPSSVTPACFQQILSFCYTGRLSMAASEQLVLMYTAGYLQIQNIVERGLELMMMKASSSSSSPLCCDSQTALVEDLGGLEAAPQQQQARAAGPDQPSLSPEELLLAVSRIKQEPADTPPVGGAVGGAAEDLRPPGPRVLSGVSGQLRASCFLRVDVAVELQSSRTAALCYLAPAGGLLPGLQSYLLAAGGAPSSPGGSSLPTDSPPSHLPTEEELEEECYGSTAHPGLYQHIYTHPGNLYIQEKLEAASLPLANERRPCVLVGGDNMALPASLVSQIGYRCHPSLYTEGDPGEKVELVSGSGVLMTRGQLMNCHLCAGVKHKVLLRRLLATFFDRNTLANSCGTGIRSSTNDPSRKPLDNRVLNTVKLYCQNFAPNFKESEMNVIAADMCTNARRVRKRWLPKIQSLLPDSL</sequence>
<feature type="domain" description="BEN" evidence="5">
    <location>
        <begin position="365"/>
        <end position="462"/>
    </location>
</feature>
<dbReference type="InterPro" id="IPR000210">
    <property type="entry name" value="BTB/POZ_dom"/>
</dbReference>
<evidence type="ECO:0000259" key="4">
    <source>
        <dbReference type="PROSITE" id="PS50097"/>
    </source>
</evidence>
<dbReference type="GO" id="GO:0000978">
    <property type="term" value="F:RNA polymerase II cis-regulatory region sequence-specific DNA binding"/>
    <property type="evidence" value="ECO:0007669"/>
    <property type="project" value="TreeGrafter"/>
</dbReference>
<reference evidence="6" key="2">
    <citation type="submission" date="2025-08" db="UniProtKB">
        <authorList>
            <consortium name="Ensembl"/>
        </authorList>
    </citation>
    <scope>IDENTIFICATION</scope>
</reference>
<dbReference type="PANTHER" id="PTHR46105">
    <property type="entry name" value="AGAP004733-PA"/>
    <property type="match status" value="1"/>
</dbReference>
<protein>
    <recommendedName>
        <fullName evidence="8">NACC family member 2</fullName>
    </recommendedName>
</protein>
<dbReference type="FunFam" id="1.10.10.2590:FF:000002">
    <property type="entry name" value="Putative nucleus accumbens-associated protein 2"/>
    <property type="match status" value="1"/>
</dbReference>
<evidence type="ECO:0000256" key="3">
    <source>
        <dbReference type="SAM" id="MobiDB-lite"/>
    </source>
</evidence>
<dbReference type="PANTHER" id="PTHR46105:SF2">
    <property type="entry name" value="NUCLEUS ACCUMBENS-ASSOCIATED PROTEIN 2"/>
    <property type="match status" value="1"/>
</dbReference>
<dbReference type="InParanoid" id="H3CKK6"/>
<evidence type="ECO:0000313" key="7">
    <source>
        <dbReference type="Proteomes" id="UP000007303"/>
    </source>
</evidence>
<dbReference type="InterPro" id="IPR011333">
    <property type="entry name" value="SKP1/BTB/POZ_sf"/>
</dbReference>
<feature type="compositionally biased region" description="Low complexity" evidence="3">
    <location>
        <begin position="257"/>
        <end position="266"/>
    </location>
</feature>
<dbReference type="InterPro" id="IPR018379">
    <property type="entry name" value="BEN_domain"/>
</dbReference>
<dbReference type="GeneTree" id="ENSGT00940000159244"/>
<dbReference type="PROSITE" id="PS51457">
    <property type="entry name" value="BEN"/>
    <property type="match status" value="1"/>
</dbReference>
<dbReference type="Pfam" id="PF00651">
    <property type="entry name" value="BTB"/>
    <property type="match status" value="1"/>
</dbReference>
<keyword evidence="1" id="KW-1017">Isopeptide bond</keyword>
<dbReference type="SMART" id="SM01025">
    <property type="entry name" value="BEN"/>
    <property type="match status" value="1"/>
</dbReference>
<dbReference type="InterPro" id="IPR050457">
    <property type="entry name" value="ZnFinger_BTB_dom_contain"/>
</dbReference>
<proteinExistence type="predicted"/>
<evidence type="ECO:0008006" key="8">
    <source>
        <dbReference type="Google" id="ProtNLM"/>
    </source>
</evidence>
<dbReference type="GO" id="GO:0000981">
    <property type="term" value="F:DNA-binding transcription factor activity, RNA polymerase II-specific"/>
    <property type="evidence" value="ECO:0007669"/>
    <property type="project" value="TreeGrafter"/>
</dbReference>
<dbReference type="Proteomes" id="UP000007303">
    <property type="component" value="Unassembled WGS sequence"/>
</dbReference>
<dbReference type="OMA" id="RNSALCY"/>
<dbReference type="Gene3D" id="1.10.10.2590">
    <property type="entry name" value="BEN domain"/>
    <property type="match status" value="1"/>
</dbReference>
<reference evidence="7" key="1">
    <citation type="journal article" date="2004" name="Nature">
        <title>Genome duplication in the teleost fish Tetraodon nigroviridis reveals the early vertebrate proto-karyotype.</title>
        <authorList>
            <person name="Jaillon O."/>
            <person name="Aury J.-M."/>
            <person name="Brunet F."/>
            <person name="Petit J.-L."/>
            <person name="Stange-Thomann N."/>
            <person name="Mauceli E."/>
            <person name="Bouneau L."/>
            <person name="Fischer C."/>
            <person name="Ozouf-Costaz C."/>
            <person name="Bernot A."/>
            <person name="Nicaud S."/>
            <person name="Jaffe D."/>
            <person name="Fisher S."/>
            <person name="Lutfalla G."/>
            <person name="Dossat C."/>
            <person name="Segurens B."/>
            <person name="Dasilva C."/>
            <person name="Salanoubat M."/>
            <person name="Levy M."/>
            <person name="Boudet N."/>
            <person name="Castellano S."/>
            <person name="Anthouard V."/>
            <person name="Jubin C."/>
            <person name="Castelli V."/>
            <person name="Katinka M."/>
            <person name="Vacherie B."/>
            <person name="Biemont C."/>
            <person name="Skalli Z."/>
            <person name="Cattolico L."/>
            <person name="Poulain J."/>
            <person name="De Berardinis V."/>
            <person name="Cruaud C."/>
            <person name="Duprat S."/>
            <person name="Brottier P."/>
            <person name="Coutanceau J.-P."/>
            <person name="Gouzy J."/>
            <person name="Parra G."/>
            <person name="Lardier G."/>
            <person name="Chapple C."/>
            <person name="McKernan K.J."/>
            <person name="McEwan P."/>
            <person name="Bosak S."/>
            <person name="Kellis M."/>
            <person name="Volff J.-N."/>
            <person name="Guigo R."/>
            <person name="Zody M.C."/>
            <person name="Mesirov J."/>
            <person name="Lindblad-Toh K."/>
            <person name="Birren B."/>
            <person name="Nusbaum C."/>
            <person name="Kahn D."/>
            <person name="Robinson-Rechavi M."/>
            <person name="Laudet V."/>
            <person name="Schachter V."/>
            <person name="Quetier F."/>
            <person name="Saurin W."/>
            <person name="Scarpelli C."/>
            <person name="Wincker P."/>
            <person name="Lander E.S."/>
            <person name="Weissenbach J."/>
            <person name="Roest Crollius H."/>
        </authorList>
    </citation>
    <scope>NUCLEOTIDE SEQUENCE [LARGE SCALE GENOMIC DNA]</scope>
</reference>
<dbReference type="AlphaFoldDB" id="H3CKK6"/>
<dbReference type="Pfam" id="PF10523">
    <property type="entry name" value="BEN"/>
    <property type="match status" value="1"/>
</dbReference>
<evidence type="ECO:0000256" key="2">
    <source>
        <dbReference type="ARBA" id="ARBA00022843"/>
    </source>
</evidence>
<accession>H3CKK6</accession>
<feature type="domain" description="BTB" evidence="4">
    <location>
        <begin position="27"/>
        <end position="91"/>
    </location>
</feature>
<keyword evidence="2" id="KW-0832">Ubl conjugation</keyword>
<dbReference type="Ensembl" id="ENSTNIT00000008955.1">
    <property type="protein sequence ID" value="ENSTNIP00000008785.1"/>
    <property type="gene ID" value="ENSTNIG00000006042.1"/>
</dbReference>
<keyword evidence="7" id="KW-1185">Reference proteome</keyword>
<dbReference type="HOGENOM" id="CLU_029038_1_0_1"/>
<dbReference type="Gene3D" id="3.30.710.10">
    <property type="entry name" value="Potassium Channel Kv1.1, Chain A"/>
    <property type="match status" value="1"/>
</dbReference>
<dbReference type="PROSITE" id="PS50097">
    <property type="entry name" value="BTB"/>
    <property type="match status" value="1"/>
</dbReference>
<dbReference type="SUPFAM" id="SSF54695">
    <property type="entry name" value="POZ domain"/>
    <property type="match status" value="1"/>
</dbReference>
<name>H3CKK6_TETNG</name>
<evidence type="ECO:0000256" key="1">
    <source>
        <dbReference type="ARBA" id="ARBA00022499"/>
    </source>
</evidence>
<reference evidence="6" key="3">
    <citation type="submission" date="2025-09" db="UniProtKB">
        <authorList>
            <consortium name="Ensembl"/>
        </authorList>
    </citation>
    <scope>IDENTIFICATION</scope>
</reference>